<organism evidence="2 3">
    <name type="scientific">Liparis tanakae</name>
    <name type="common">Tanaka's snailfish</name>
    <dbReference type="NCBI Taxonomy" id="230148"/>
    <lineage>
        <taxon>Eukaryota</taxon>
        <taxon>Metazoa</taxon>
        <taxon>Chordata</taxon>
        <taxon>Craniata</taxon>
        <taxon>Vertebrata</taxon>
        <taxon>Euteleostomi</taxon>
        <taxon>Actinopterygii</taxon>
        <taxon>Neopterygii</taxon>
        <taxon>Teleostei</taxon>
        <taxon>Neoteleostei</taxon>
        <taxon>Acanthomorphata</taxon>
        <taxon>Eupercaria</taxon>
        <taxon>Perciformes</taxon>
        <taxon>Cottioidei</taxon>
        <taxon>Cottales</taxon>
        <taxon>Liparidae</taxon>
        <taxon>Liparis</taxon>
    </lineage>
</organism>
<dbReference type="AlphaFoldDB" id="A0A4Z2F816"/>
<feature type="compositionally biased region" description="Low complexity" evidence="1">
    <location>
        <begin position="150"/>
        <end position="174"/>
    </location>
</feature>
<feature type="region of interest" description="Disordered" evidence="1">
    <location>
        <begin position="237"/>
        <end position="256"/>
    </location>
</feature>
<dbReference type="Proteomes" id="UP000314294">
    <property type="component" value="Unassembled WGS sequence"/>
</dbReference>
<feature type="compositionally biased region" description="Polar residues" evidence="1">
    <location>
        <begin position="396"/>
        <end position="406"/>
    </location>
</feature>
<proteinExistence type="predicted"/>
<dbReference type="EMBL" id="SRLO01001617">
    <property type="protein sequence ID" value="TNN36442.1"/>
    <property type="molecule type" value="Genomic_DNA"/>
</dbReference>
<gene>
    <name evidence="2" type="ORF">EYF80_053384</name>
</gene>
<feature type="region of interest" description="Disordered" evidence="1">
    <location>
        <begin position="352"/>
        <end position="406"/>
    </location>
</feature>
<evidence type="ECO:0000313" key="3">
    <source>
        <dbReference type="Proteomes" id="UP000314294"/>
    </source>
</evidence>
<sequence>MSLQHLRGAVLQRATEIVEELPGRHRDGGAEVDESDVETFVDDDVLVLDVPVEDVLRPQVEDGGHQLGETGQTVQRKASGVGRRSAAGRLAAGRRHLPPRRRPPHTHLAEDVAGQRLVQPGLQVDELKQLLASTPTSASRSEPTTQGEGVRSSSSVSQDVMDRSSSSRSASARVTAPPSPLMSRKQLAESTTRAERDASAGLGSEPPWPADCSQKPEDDLGNGGDDLKAGVLEGGATQAAGSASVRRGATRPDNSTAMLSGACLEESLSAVRPVQLGGAERRPGRLLQQLGRVVSPEGKEASNTRVEVTAGGERVDRALPGFSSRVSVPVKIRPLPVEVLPRTACCTMAMSPATREDGSEGQTVQSTNQTNRTASRGQKEQEHMERRNGGAAVAQRDTSAVSTTGA</sequence>
<comment type="caution">
    <text evidence="2">The sequence shown here is derived from an EMBL/GenBank/DDBJ whole genome shotgun (WGS) entry which is preliminary data.</text>
</comment>
<feature type="region of interest" description="Disordered" evidence="1">
    <location>
        <begin position="59"/>
        <end position="117"/>
    </location>
</feature>
<keyword evidence="3" id="KW-1185">Reference proteome</keyword>
<feature type="compositionally biased region" description="Low complexity" evidence="1">
    <location>
        <begin position="78"/>
        <end position="91"/>
    </location>
</feature>
<feature type="region of interest" description="Disordered" evidence="1">
    <location>
        <begin position="133"/>
        <end position="230"/>
    </location>
</feature>
<feature type="compositionally biased region" description="Basic residues" evidence="1">
    <location>
        <begin position="92"/>
        <end position="105"/>
    </location>
</feature>
<accession>A0A4Z2F816</accession>
<protein>
    <submittedName>
        <fullName evidence="2">Uncharacterized protein</fullName>
    </submittedName>
</protein>
<feature type="compositionally biased region" description="Polar residues" evidence="1">
    <location>
        <begin position="360"/>
        <end position="376"/>
    </location>
</feature>
<name>A0A4Z2F816_9TELE</name>
<reference evidence="2 3" key="1">
    <citation type="submission" date="2019-03" db="EMBL/GenBank/DDBJ databases">
        <title>First draft genome of Liparis tanakae, snailfish: a comprehensive survey of snailfish specific genes.</title>
        <authorList>
            <person name="Kim W."/>
            <person name="Song I."/>
            <person name="Jeong J.-H."/>
            <person name="Kim D."/>
            <person name="Kim S."/>
            <person name="Ryu S."/>
            <person name="Song J.Y."/>
            <person name="Lee S.K."/>
        </authorList>
    </citation>
    <scope>NUCLEOTIDE SEQUENCE [LARGE SCALE GENOMIC DNA]</scope>
    <source>
        <tissue evidence="2">Muscle</tissue>
    </source>
</reference>
<feature type="compositionally biased region" description="Basic and acidic residues" evidence="1">
    <location>
        <begin position="377"/>
        <end position="388"/>
    </location>
</feature>
<feature type="compositionally biased region" description="Polar residues" evidence="1">
    <location>
        <begin position="133"/>
        <end position="147"/>
    </location>
</feature>
<evidence type="ECO:0000313" key="2">
    <source>
        <dbReference type="EMBL" id="TNN36442.1"/>
    </source>
</evidence>
<evidence type="ECO:0000256" key="1">
    <source>
        <dbReference type="SAM" id="MobiDB-lite"/>
    </source>
</evidence>